<feature type="transmembrane region" description="Helical" evidence="1">
    <location>
        <begin position="431"/>
        <end position="454"/>
    </location>
</feature>
<dbReference type="Proteomes" id="UP001596270">
    <property type="component" value="Unassembled WGS sequence"/>
</dbReference>
<accession>A0ABW1U489</accession>
<dbReference type="SUPFAM" id="SSF82714">
    <property type="entry name" value="Multidrug efflux transporter AcrB TolC docking domain, DN and DC subdomains"/>
    <property type="match status" value="2"/>
</dbReference>
<sequence>MTQTPPSIPPSQPSESPAKGFNLSKWALDHPALTRYLMVVLMLLGFASYFQLGQDEDPPFTFRAMVVRTYWPGATAQQVAEQVTDKLERTLQEVPYADKIRSYSKPGESQIIFQIKDSSKASEVPGVWYSVRKKIGDMRATLPGGVQGPFFNDEFGDVYGVIYALESDGFSYAEVKTFADDVRQQLLRVPDVSKVELFGVQDEKLFIEISQKRLAQLGLDFNQVLNQLGQQNAVESAGAVQTPLDVVQVRVAGQFEAVEQLRAMPIRGSSGNQLRLGDIAEIKRAYVDPPSVKVRHQGKEVIALGVSMAKGGDIIALGKSLKALSASIGKTLPAGITLVQVQDQPTAVASSVNEFVRVLIEAVVIVLAVSFISLGFHKRPDGGAGNGPLPWWKRYYIDVRPGLVVGITIPLVLGLTFLAMLYFGIGLHKISLGSLIIALGLLVDDAIIAVEMMVRKMEEGYDKVRAATFAYEITAMPMLTGTLITAAGFLPIGLARSVTGEYTYAIFAVTVIALVLSWIVSVYFVPYLGTLLLRKPDHVLERKPGAHGHDEHEMFDSPFYNTFRRAVNWCVQHRWITIGATVLTFALGIAGMGKVQQQFFPDSSRPEIMLDIWFPEGTSFEANEATAKRVEARLLKEEGVTSVSTWVGSGVPRFYLPLDQVFPQTNVSQMIVLPKDLKVRESLRIKLPTLLAQEFPEVRGRVKLLPNGPPVPYPVQFRVVGTDPLVLRERADEVKAVMRDSPNTRGVNDNWNESVKVLRLEVDQSKARALGVTSQSIAQASRTMLSGTTVGQYREGDRLIDIVLRQPQDERKAITDIANAYLPTASGKSIPLTQIAKPVFTWEPGVMWRENRDYAITVQGDIVEGLQGATVTDELRPKLAALEKKWHAAGLAGYRIQVAGAVEESSKGSASIAAGIPVMLFLTFTLLMLQLQSFSRALLVFLTGPLGIAGVAGALLVLGRPFGFVALLGVIALMGMIQRNSVILIDQIEHDRARGVPAWDAIVESAVRRLRPIVLTAAAAVLAMIPLSRSVFWGPMAVAIMGGLIVATALTLLALPAMYAAWFRVKRETPASQ</sequence>
<feature type="transmembrane region" description="Helical" evidence="1">
    <location>
        <begin position="1038"/>
        <end position="1063"/>
    </location>
</feature>
<proteinExistence type="predicted"/>
<dbReference type="Gene3D" id="3.30.2090.10">
    <property type="entry name" value="Multidrug efflux transporter AcrB TolC docking domain, DN and DC subdomains"/>
    <property type="match status" value="2"/>
</dbReference>
<reference evidence="3" key="1">
    <citation type="journal article" date="2019" name="Int. J. Syst. Evol. Microbiol.">
        <title>The Global Catalogue of Microorganisms (GCM) 10K type strain sequencing project: providing services to taxonomists for standard genome sequencing and annotation.</title>
        <authorList>
            <consortium name="The Broad Institute Genomics Platform"/>
            <consortium name="The Broad Institute Genome Sequencing Center for Infectious Disease"/>
            <person name="Wu L."/>
            <person name="Ma J."/>
        </authorList>
    </citation>
    <scope>NUCLEOTIDE SEQUENCE [LARGE SCALE GENOMIC DNA]</scope>
    <source>
        <strain evidence="3">CCUG 39402</strain>
    </source>
</reference>
<feature type="transmembrane region" description="Helical" evidence="1">
    <location>
        <begin position="938"/>
        <end position="958"/>
    </location>
</feature>
<dbReference type="EMBL" id="JBHSRS010000084">
    <property type="protein sequence ID" value="MFC6283955.1"/>
    <property type="molecule type" value="Genomic_DNA"/>
</dbReference>
<keyword evidence="3" id="KW-1185">Reference proteome</keyword>
<feature type="transmembrane region" description="Helical" evidence="1">
    <location>
        <begin position="964"/>
        <end position="985"/>
    </location>
</feature>
<comment type="caution">
    <text evidence="2">The sequence shown here is derived from an EMBL/GenBank/DDBJ whole genome shotgun (WGS) entry which is preliminary data.</text>
</comment>
<protein>
    <submittedName>
        <fullName evidence="2">Efflux RND transporter permease subunit</fullName>
    </submittedName>
</protein>
<feature type="transmembrane region" description="Helical" evidence="1">
    <location>
        <begin position="466"/>
        <end position="490"/>
    </location>
</feature>
<feature type="transmembrane region" description="Helical" evidence="1">
    <location>
        <begin position="502"/>
        <end position="525"/>
    </location>
</feature>
<feature type="transmembrane region" description="Helical" evidence="1">
    <location>
        <begin position="403"/>
        <end position="425"/>
    </location>
</feature>
<feature type="transmembrane region" description="Helical" evidence="1">
    <location>
        <begin position="1013"/>
        <end position="1032"/>
    </location>
</feature>
<keyword evidence="1" id="KW-0812">Transmembrane</keyword>
<dbReference type="Gene3D" id="3.30.70.1320">
    <property type="entry name" value="Multidrug efflux transporter AcrB pore domain like"/>
    <property type="match status" value="1"/>
</dbReference>
<feature type="transmembrane region" description="Helical" evidence="1">
    <location>
        <begin position="33"/>
        <end position="52"/>
    </location>
</feature>
<gene>
    <name evidence="2" type="ORF">ACFQND_22240</name>
</gene>
<feature type="transmembrane region" description="Helical" evidence="1">
    <location>
        <begin position="355"/>
        <end position="376"/>
    </location>
</feature>
<evidence type="ECO:0000256" key="1">
    <source>
        <dbReference type="SAM" id="Phobius"/>
    </source>
</evidence>
<dbReference type="Gene3D" id="1.20.1640.10">
    <property type="entry name" value="Multidrug efflux transporter AcrB transmembrane domain"/>
    <property type="match status" value="2"/>
</dbReference>
<name>A0ABW1U489_9BURK</name>
<dbReference type="PRINTS" id="PR00702">
    <property type="entry name" value="ACRIFLAVINRP"/>
</dbReference>
<evidence type="ECO:0000313" key="2">
    <source>
        <dbReference type="EMBL" id="MFC6283955.1"/>
    </source>
</evidence>
<dbReference type="Gene3D" id="3.30.70.1440">
    <property type="entry name" value="Multidrug efflux transporter AcrB pore domain"/>
    <property type="match status" value="1"/>
</dbReference>
<dbReference type="PANTHER" id="PTHR32063:SF18">
    <property type="entry name" value="CATION EFFLUX SYSTEM PROTEIN"/>
    <property type="match status" value="1"/>
</dbReference>
<keyword evidence="1" id="KW-1133">Transmembrane helix</keyword>
<dbReference type="PANTHER" id="PTHR32063">
    <property type="match status" value="1"/>
</dbReference>
<organism evidence="2 3">
    <name type="scientific">Polaromonas aquatica</name>
    <dbReference type="NCBI Taxonomy" id="332657"/>
    <lineage>
        <taxon>Bacteria</taxon>
        <taxon>Pseudomonadati</taxon>
        <taxon>Pseudomonadota</taxon>
        <taxon>Betaproteobacteria</taxon>
        <taxon>Burkholderiales</taxon>
        <taxon>Comamonadaceae</taxon>
        <taxon>Polaromonas</taxon>
    </lineage>
</organism>
<keyword evidence="1" id="KW-0472">Membrane</keyword>
<dbReference type="InterPro" id="IPR027463">
    <property type="entry name" value="AcrB_DN_DC_subdom"/>
</dbReference>
<feature type="transmembrane region" description="Helical" evidence="1">
    <location>
        <begin position="912"/>
        <end position="931"/>
    </location>
</feature>
<dbReference type="SUPFAM" id="SSF82866">
    <property type="entry name" value="Multidrug efflux transporter AcrB transmembrane domain"/>
    <property type="match status" value="2"/>
</dbReference>
<dbReference type="Gene3D" id="3.30.70.1430">
    <property type="entry name" value="Multidrug efflux transporter AcrB pore domain"/>
    <property type="match status" value="2"/>
</dbReference>
<evidence type="ECO:0000313" key="3">
    <source>
        <dbReference type="Proteomes" id="UP001596270"/>
    </source>
</evidence>
<dbReference type="RefSeq" id="WP_371439722.1">
    <property type="nucleotide sequence ID" value="NZ_JBHSRS010000084.1"/>
</dbReference>
<dbReference type="Pfam" id="PF00873">
    <property type="entry name" value="ACR_tran"/>
    <property type="match status" value="2"/>
</dbReference>
<dbReference type="InterPro" id="IPR001036">
    <property type="entry name" value="Acrflvin-R"/>
</dbReference>
<dbReference type="SUPFAM" id="SSF82693">
    <property type="entry name" value="Multidrug efflux transporter AcrB pore domain, PN1, PN2, PC1 and PC2 subdomains"/>
    <property type="match status" value="3"/>
</dbReference>